<reference evidence="3" key="1">
    <citation type="journal article" date="2014" name="Int. J. Syst. Evol. Microbiol.">
        <title>Complete genome of a new Firmicutes species belonging to the dominant human colonic microbiota ('Ruminococcus bicirculans') reveals two chromosomes and a selective capacity to utilize plant glucans.</title>
        <authorList>
            <consortium name="NISC Comparative Sequencing Program"/>
            <person name="Wegmann U."/>
            <person name="Louis P."/>
            <person name="Goesmann A."/>
            <person name="Henrissat B."/>
            <person name="Duncan S.H."/>
            <person name="Flint H.J."/>
        </authorList>
    </citation>
    <scope>NUCLEOTIDE SEQUENCE</scope>
    <source>
        <strain evidence="3">NBRC 107715</strain>
    </source>
</reference>
<dbReference type="EMBL" id="BJZU01000111">
    <property type="protein sequence ID" value="GEP06601.1"/>
    <property type="molecule type" value="Genomic_DNA"/>
</dbReference>
<proteinExistence type="predicted"/>
<evidence type="ECO:0000256" key="1">
    <source>
        <dbReference type="SAM" id="SignalP"/>
    </source>
</evidence>
<accession>A0A512J9F5</accession>
<reference evidence="5" key="2">
    <citation type="journal article" date="2019" name="Int. J. Syst. Evol. Microbiol.">
        <title>The Global Catalogue of Microorganisms (GCM) 10K type strain sequencing project: providing services to taxonomists for standard genome sequencing and annotation.</title>
        <authorList>
            <consortium name="The Broad Institute Genomics Platform"/>
            <consortium name="The Broad Institute Genome Sequencing Center for Infectious Disease"/>
            <person name="Wu L."/>
            <person name="Ma J."/>
        </authorList>
    </citation>
    <scope>NUCLEOTIDE SEQUENCE [LARGE SCALE GENOMIC DNA]</scope>
    <source>
        <strain evidence="5">NBRC 107715</strain>
    </source>
</reference>
<dbReference type="Proteomes" id="UP001156856">
    <property type="component" value="Unassembled WGS sequence"/>
</dbReference>
<keyword evidence="1" id="KW-0732">Signal</keyword>
<feature type="chain" id="PRO_5021874868" evidence="1">
    <location>
        <begin position="20"/>
        <end position="57"/>
    </location>
</feature>
<gene>
    <name evidence="3" type="ORF">GCM10007888_45970</name>
    <name evidence="2" type="ORF">MOX02_46390</name>
</gene>
<evidence type="ECO:0000313" key="3">
    <source>
        <dbReference type="EMBL" id="GLS66215.1"/>
    </source>
</evidence>
<dbReference type="RefSeq" id="WP_170267962.1">
    <property type="nucleotide sequence ID" value="NZ_BJZU01000111.1"/>
</dbReference>
<dbReference type="AlphaFoldDB" id="A0A512J9F5"/>
<evidence type="ECO:0000313" key="2">
    <source>
        <dbReference type="EMBL" id="GEP06601.1"/>
    </source>
</evidence>
<dbReference type="Proteomes" id="UP000321960">
    <property type="component" value="Unassembled WGS sequence"/>
</dbReference>
<feature type="signal peptide" evidence="1">
    <location>
        <begin position="1"/>
        <end position="19"/>
    </location>
</feature>
<reference evidence="3" key="4">
    <citation type="submission" date="2023-01" db="EMBL/GenBank/DDBJ databases">
        <title>Draft genome sequence of Methylobacterium oxalidis strain NBRC 107715.</title>
        <authorList>
            <person name="Sun Q."/>
            <person name="Mori K."/>
        </authorList>
    </citation>
    <scope>NUCLEOTIDE SEQUENCE</scope>
    <source>
        <strain evidence="3">NBRC 107715</strain>
    </source>
</reference>
<dbReference type="EMBL" id="BSPK01000100">
    <property type="protein sequence ID" value="GLS66215.1"/>
    <property type="molecule type" value="Genomic_DNA"/>
</dbReference>
<evidence type="ECO:0000313" key="4">
    <source>
        <dbReference type="Proteomes" id="UP000321960"/>
    </source>
</evidence>
<comment type="caution">
    <text evidence="2">The sequence shown here is derived from an EMBL/GenBank/DDBJ whole genome shotgun (WGS) entry which is preliminary data.</text>
</comment>
<name>A0A512J9F5_9HYPH</name>
<keyword evidence="5" id="KW-1185">Reference proteome</keyword>
<reference evidence="2 4" key="3">
    <citation type="submission" date="2019-07" db="EMBL/GenBank/DDBJ databases">
        <title>Whole genome shotgun sequence of Methylobacterium oxalidis NBRC 107715.</title>
        <authorList>
            <person name="Hosoyama A."/>
            <person name="Uohara A."/>
            <person name="Ohji S."/>
            <person name="Ichikawa N."/>
        </authorList>
    </citation>
    <scope>NUCLEOTIDE SEQUENCE [LARGE SCALE GENOMIC DNA]</scope>
    <source>
        <strain evidence="2 4">NBRC 107715</strain>
    </source>
</reference>
<organism evidence="2 4">
    <name type="scientific">Methylobacterium oxalidis</name>
    <dbReference type="NCBI Taxonomy" id="944322"/>
    <lineage>
        <taxon>Bacteria</taxon>
        <taxon>Pseudomonadati</taxon>
        <taxon>Pseudomonadota</taxon>
        <taxon>Alphaproteobacteria</taxon>
        <taxon>Hyphomicrobiales</taxon>
        <taxon>Methylobacteriaceae</taxon>
        <taxon>Methylobacterium</taxon>
    </lineage>
</organism>
<evidence type="ECO:0000313" key="5">
    <source>
        <dbReference type="Proteomes" id="UP001156856"/>
    </source>
</evidence>
<sequence length="57" mass="6143">MRATSLFAAALVLATGAFWATMLTDPPHSTASVQPRINIQELTIKAHPEGGQQYDAF</sequence>
<protein>
    <submittedName>
        <fullName evidence="2">Uncharacterized protein</fullName>
    </submittedName>
</protein>